<dbReference type="EMBL" id="CM027682">
    <property type="protein sequence ID" value="KAG0535695.1"/>
    <property type="molecule type" value="Genomic_DNA"/>
</dbReference>
<evidence type="ECO:0000313" key="2">
    <source>
        <dbReference type="EMBL" id="KAG0535695.1"/>
    </source>
</evidence>
<proteinExistence type="predicted"/>
<reference evidence="2" key="2">
    <citation type="submission" date="2020-10" db="EMBL/GenBank/DDBJ databases">
        <authorList>
            <person name="Cooper E.A."/>
            <person name="Brenton Z.W."/>
            <person name="Flinn B.S."/>
            <person name="Jenkins J."/>
            <person name="Shu S."/>
            <person name="Flowers D."/>
            <person name="Luo F."/>
            <person name="Wang Y."/>
            <person name="Xia P."/>
            <person name="Barry K."/>
            <person name="Daum C."/>
            <person name="Lipzen A."/>
            <person name="Yoshinaga Y."/>
            <person name="Schmutz J."/>
            <person name="Saski C."/>
            <person name="Vermerris W."/>
            <person name="Kresovich S."/>
        </authorList>
    </citation>
    <scope>NUCLEOTIDE SEQUENCE</scope>
</reference>
<organism evidence="2 3">
    <name type="scientific">Sorghum bicolor</name>
    <name type="common">Sorghum</name>
    <name type="synonym">Sorghum vulgare</name>
    <dbReference type="NCBI Taxonomy" id="4558"/>
    <lineage>
        <taxon>Eukaryota</taxon>
        <taxon>Viridiplantae</taxon>
        <taxon>Streptophyta</taxon>
        <taxon>Embryophyta</taxon>
        <taxon>Tracheophyta</taxon>
        <taxon>Spermatophyta</taxon>
        <taxon>Magnoliopsida</taxon>
        <taxon>Liliopsida</taxon>
        <taxon>Poales</taxon>
        <taxon>Poaceae</taxon>
        <taxon>PACMAD clade</taxon>
        <taxon>Panicoideae</taxon>
        <taxon>Andropogonodae</taxon>
        <taxon>Andropogoneae</taxon>
        <taxon>Sorghinae</taxon>
        <taxon>Sorghum</taxon>
    </lineage>
</organism>
<dbReference type="AlphaFoldDB" id="A0A921RB49"/>
<protein>
    <submittedName>
        <fullName evidence="2">Uncharacterized protein</fullName>
    </submittedName>
</protein>
<accession>A0A921RB49</accession>
<gene>
    <name evidence="2" type="ORF">BDA96_03G001700</name>
</gene>
<evidence type="ECO:0000256" key="1">
    <source>
        <dbReference type="SAM" id="MobiDB-lite"/>
    </source>
</evidence>
<feature type="compositionally biased region" description="Low complexity" evidence="1">
    <location>
        <begin position="175"/>
        <end position="186"/>
    </location>
</feature>
<feature type="region of interest" description="Disordered" evidence="1">
    <location>
        <begin position="51"/>
        <end position="85"/>
    </location>
</feature>
<reference evidence="2" key="1">
    <citation type="journal article" date="2019" name="BMC Genomics">
        <title>A new reference genome for Sorghum bicolor reveals high levels of sequence similarity between sweet and grain genotypes: implications for the genetics of sugar metabolism.</title>
        <authorList>
            <person name="Cooper E.A."/>
            <person name="Brenton Z.W."/>
            <person name="Flinn B.S."/>
            <person name="Jenkins J."/>
            <person name="Shu S."/>
            <person name="Flowers D."/>
            <person name="Luo F."/>
            <person name="Wang Y."/>
            <person name="Xia P."/>
            <person name="Barry K."/>
            <person name="Daum C."/>
            <person name="Lipzen A."/>
            <person name="Yoshinaga Y."/>
            <person name="Schmutz J."/>
            <person name="Saski C."/>
            <person name="Vermerris W."/>
            <person name="Kresovich S."/>
        </authorList>
    </citation>
    <scope>NUCLEOTIDE SEQUENCE</scope>
</reference>
<dbReference type="Proteomes" id="UP000807115">
    <property type="component" value="Chromosome 3"/>
</dbReference>
<evidence type="ECO:0000313" key="3">
    <source>
        <dbReference type="Proteomes" id="UP000807115"/>
    </source>
</evidence>
<name>A0A921RB49_SORBI</name>
<sequence>MVFSGSSRWTRHPKYFRPLDRSLDVPIWFELLWTTLDIYQPLPHILAKKKEDTDSRPPLGLFVSPDADLSRRGGRGDEHPPVTRAPVALSFPSLPCGGLEAGPQRHRLTAGHPCGATVSSGYGGAPPVRPAGCRPRPRHGVSRALRAGPSGGWRRGCSPTQAPRNPRFLFSQTRPSVLGSGVVVPSMTARAPTRAGLRRSRTSDGRGSSL</sequence>
<comment type="caution">
    <text evidence="2">The sequence shown here is derived from an EMBL/GenBank/DDBJ whole genome shotgun (WGS) entry which is preliminary data.</text>
</comment>
<feature type="region of interest" description="Disordered" evidence="1">
    <location>
        <begin position="121"/>
        <end position="210"/>
    </location>
</feature>
<feature type="compositionally biased region" description="Basic and acidic residues" evidence="1">
    <location>
        <begin position="68"/>
        <end position="81"/>
    </location>
</feature>